<dbReference type="Pfam" id="PF01535">
    <property type="entry name" value="PPR"/>
    <property type="match status" value="3"/>
</dbReference>
<feature type="repeat" description="PPR" evidence="3">
    <location>
        <begin position="239"/>
        <end position="269"/>
    </location>
</feature>
<proteinExistence type="inferred from homology"/>
<comment type="similarity">
    <text evidence="2">Belongs to the PPR family. PCMP-E subfamily.</text>
</comment>
<feature type="repeat" description="PPR" evidence="3">
    <location>
        <begin position="138"/>
        <end position="172"/>
    </location>
</feature>
<dbReference type="FunFam" id="1.25.40.10:FF:001093">
    <property type="entry name" value="Pentatricopeptide repeat-containing protein At2g34400"/>
    <property type="match status" value="1"/>
</dbReference>
<keyword evidence="5" id="KW-1185">Reference proteome</keyword>
<evidence type="ECO:0000256" key="1">
    <source>
        <dbReference type="ARBA" id="ARBA00022737"/>
    </source>
</evidence>
<dbReference type="AlphaFoldDB" id="A0AAV9ARE3"/>
<feature type="repeat" description="PPR" evidence="3">
    <location>
        <begin position="441"/>
        <end position="476"/>
    </location>
</feature>
<dbReference type="GO" id="GO:0003723">
    <property type="term" value="F:RNA binding"/>
    <property type="evidence" value="ECO:0007669"/>
    <property type="project" value="InterPro"/>
</dbReference>
<feature type="repeat" description="PPR" evidence="3">
    <location>
        <begin position="341"/>
        <end position="375"/>
    </location>
</feature>
<evidence type="ECO:0000256" key="3">
    <source>
        <dbReference type="PROSITE-ProRule" id="PRU00708"/>
    </source>
</evidence>
<dbReference type="PANTHER" id="PTHR47926:SF525">
    <property type="entry name" value="EMB2261"/>
    <property type="match status" value="1"/>
</dbReference>
<dbReference type="Pfam" id="PF13041">
    <property type="entry name" value="PPR_2"/>
    <property type="match status" value="3"/>
</dbReference>
<keyword evidence="1" id="KW-0677">Repeat</keyword>
<dbReference type="PANTHER" id="PTHR47926">
    <property type="entry name" value="PENTATRICOPEPTIDE REPEAT-CONTAINING PROTEIN"/>
    <property type="match status" value="1"/>
</dbReference>
<dbReference type="EMBL" id="JAUJYN010000007">
    <property type="protein sequence ID" value="KAK1266741.1"/>
    <property type="molecule type" value="Genomic_DNA"/>
</dbReference>
<protein>
    <submittedName>
        <fullName evidence="4">Pentatricopeptide repeat-containing protein</fullName>
    </submittedName>
</protein>
<evidence type="ECO:0000313" key="4">
    <source>
        <dbReference type="EMBL" id="KAK1266741.1"/>
    </source>
</evidence>
<dbReference type="InterPro" id="IPR046848">
    <property type="entry name" value="E_motif"/>
</dbReference>
<dbReference type="FunFam" id="1.25.40.10:FF:001535">
    <property type="entry name" value="Putative pentatricopeptide repeat-containing protein, mitochondrial"/>
    <property type="match status" value="1"/>
</dbReference>
<dbReference type="SUPFAM" id="SSF48452">
    <property type="entry name" value="TPR-like"/>
    <property type="match status" value="1"/>
</dbReference>
<dbReference type="InterPro" id="IPR011990">
    <property type="entry name" value="TPR-like_helical_dom_sf"/>
</dbReference>
<dbReference type="InterPro" id="IPR002885">
    <property type="entry name" value="PPR_rpt"/>
</dbReference>
<evidence type="ECO:0000313" key="5">
    <source>
        <dbReference type="Proteomes" id="UP001179952"/>
    </source>
</evidence>
<reference evidence="4" key="2">
    <citation type="submission" date="2023-06" db="EMBL/GenBank/DDBJ databases">
        <authorList>
            <person name="Ma L."/>
            <person name="Liu K.-W."/>
            <person name="Li Z."/>
            <person name="Hsiao Y.-Y."/>
            <person name="Qi Y."/>
            <person name="Fu T."/>
            <person name="Tang G."/>
            <person name="Zhang D."/>
            <person name="Sun W.-H."/>
            <person name="Liu D.-K."/>
            <person name="Li Y."/>
            <person name="Chen G.-Z."/>
            <person name="Liu X.-D."/>
            <person name="Liao X.-Y."/>
            <person name="Jiang Y.-T."/>
            <person name="Yu X."/>
            <person name="Hao Y."/>
            <person name="Huang J."/>
            <person name="Zhao X.-W."/>
            <person name="Ke S."/>
            <person name="Chen Y.-Y."/>
            <person name="Wu W.-L."/>
            <person name="Hsu J.-L."/>
            <person name="Lin Y.-F."/>
            <person name="Huang M.-D."/>
            <person name="Li C.-Y."/>
            <person name="Huang L."/>
            <person name="Wang Z.-W."/>
            <person name="Zhao X."/>
            <person name="Zhong W.-Y."/>
            <person name="Peng D.-H."/>
            <person name="Ahmad S."/>
            <person name="Lan S."/>
            <person name="Zhang J.-S."/>
            <person name="Tsai W.-C."/>
            <person name="Van De Peer Y."/>
            <person name="Liu Z.-J."/>
        </authorList>
    </citation>
    <scope>NUCLEOTIDE SEQUENCE</scope>
    <source>
        <strain evidence="4">SCP</strain>
        <tissue evidence="4">Leaves</tissue>
    </source>
</reference>
<name>A0AAV9ARE3_ACOGR</name>
<reference evidence="4" key="1">
    <citation type="journal article" date="2023" name="Nat. Commun.">
        <title>Diploid and tetraploid genomes of Acorus and the evolution of monocots.</title>
        <authorList>
            <person name="Ma L."/>
            <person name="Liu K.W."/>
            <person name="Li Z."/>
            <person name="Hsiao Y.Y."/>
            <person name="Qi Y."/>
            <person name="Fu T."/>
            <person name="Tang G.D."/>
            <person name="Zhang D."/>
            <person name="Sun W.H."/>
            <person name="Liu D.K."/>
            <person name="Li Y."/>
            <person name="Chen G.Z."/>
            <person name="Liu X.D."/>
            <person name="Liao X.Y."/>
            <person name="Jiang Y.T."/>
            <person name="Yu X."/>
            <person name="Hao Y."/>
            <person name="Huang J."/>
            <person name="Zhao X.W."/>
            <person name="Ke S."/>
            <person name="Chen Y.Y."/>
            <person name="Wu W.L."/>
            <person name="Hsu J.L."/>
            <person name="Lin Y.F."/>
            <person name="Huang M.D."/>
            <person name="Li C.Y."/>
            <person name="Huang L."/>
            <person name="Wang Z.W."/>
            <person name="Zhao X."/>
            <person name="Zhong W.Y."/>
            <person name="Peng D.H."/>
            <person name="Ahmad S."/>
            <person name="Lan S."/>
            <person name="Zhang J.S."/>
            <person name="Tsai W.C."/>
            <person name="Van de Peer Y."/>
            <person name="Liu Z.J."/>
        </authorList>
    </citation>
    <scope>NUCLEOTIDE SEQUENCE</scope>
    <source>
        <strain evidence="4">SCP</strain>
    </source>
</reference>
<organism evidence="4 5">
    <name type="scientific">Acorus gramineus</name>
    <name type="common">Dwarf sweet flag</name>
    <dbReference type="NCBI Taxonomy" id="55184"/>
    <lineage>
        <taxon>Eukaryota</taxon>
        <taxon>Viridiplantae</taxon>
        <taxon>Streptophyta</taxon>
        <taxon>Embryophyta</taxon>
        <taxon>Tracheophyta</taxon>
        <taxon>Spermatophyta</taxon>
        <taxon>Magnoliopsida</taxon>
        <taxon>Liliopsida</taxon>
        <taxon>Acoraceae</taxon>
        <taxon>Acorus</taxon>
    </lineage>
</organism>
<dbReference type="Proteomes" id="UP001179952">
    <property type="component" value="Unassembled WGS sequence"/>
</dbReference>
<dbReference type="FunFam" id="1.25.40.10:FF:000073">
    <property type="entry name" value="Pentatricopeptide repeat-containing protein chloroplastic"/>
    <property type="match status" value="1"/>
</dbReference>
<comment type="caution">
    <text evidence="4">The sequence shown here is derived from an EMBL/GenBank/DDBJ whole genome shotgun (WGS) entry which is preliminary data.</text>
</comment>
<dbReference type="GO" id="GO:0009451">
    <property type="term" value="P:RNA modification"/>
    <property type="evidence" value="ECO:0007669"/>
    <property type="project" value="InterPro"/>
</dbReference>
<dbReference type="InterPro" id="IPR046960">
    <property type="entry name" value="PPR_At4g14850-like_plant"/>
</dbReference>
<sequence length="633" mass="71351">MKYMITGLKEEVATLKLIVFSKHHLSNSISRIREGLPSSYESEILHHCRFGSLFIALELLNLTNPHRIPVQPKVYASLLQTCIKSQSFPTALQIHSTLIKKGLQEDPFVGNSLLSVYFKLCPDFSDTQRLFEHLPHRDVVSWTSMVSGYIGFGRPEESLRTFKRMVESGIDPNAFTLSSSIKACAVLGALKLGRCLHGVVLLRGFASNEVIVSSLIDMYGRNSASNEALQLFEEMAEPDSVSWTSVISMFTRNDRYEEALCCFYLMQQKHGFIADGFIFGSILTACGNLGLLKKGREIHAKVVRAGILGNVFVESSILDMYGKCGCLAHSHNVFDQMTYKNPISWCALLNGYCQNGQFESVLELFRDMEKRNHDQYSFGTIIKACAGLSAVRQGQEVHCQYIRTRGCSKDVVIESALVDLYAKCGLVDLAYRVFVKIPSRNLITWNAMIHGFAQNGKGDEAHELFDEMVYKEGIRPDHISFVGVLFTCNQLGQVERGRSYFRSMREDYKIERGLEHYNCMIGLLARAGMIDEAEELINGSVFRDESSLWAVLLGACNVYSDPEVAERVAKKMMEIEPGYHLSYVLLENVYKRVGRWDEALKLRVLMVQRGIKKMPGRSWIEVMKGGGCNLVRV</sequence>
<gene>
    <name evidence="4" type="ORF">QJS04_geneDACA015567</name>
</gene>
<evidence type="ECO:0000256" key="2">
    <source>
        <dbReference type="ARBA" id="ARBA00061659"/>
    </source>
</evidence>
<dbReference type="NCBIfam" id="TIGR00756">
    <property type="entry name" value="PPR"/>
    <property type="match status" value="5"/>
</dbReference>
<dbReference type="Gene3D" id="1.25.40.10">
    <property type="entry name" value="Tetratricopeptide repeat domain"/>
    <property type="match status" value="5"/>
</dbReference>
<dbReference type="Pfam" id="PF20431">
    <property type="entry name" value="E_motif"/>
    <property type="match status" value="1"/>
</dbReference>
<accession>A0AAV9ARE3</accession>
<dbReference type="PROSITE" id="PS51375">
    <property type="entry name" value="PPR"/>
    <property type="match status" value="4"/>
</dbReference>